<accession>A0ABW2ZUG2</accession>
<dbReference type="GO" id="GO:0016787">
    <property type="term" value="F:hydrolase activity"/>
    <property type="evidence" value="ECO:0007669"/>
    <property type="project" value="UniProtKB-KW"/>
</dbReference>
<dbReference type="EMBL" id="JBHTIM010000001">
    <property type="protein sequence ID" value="MFD0782260.1"/>
    <property type="molecule type" value="Genomic_DNA"/>
</dbReference>
<gene>
    <name evidence="4" type="ORF">ACFQZV_13235</name>
</gene>
<keyword evidence="2" id="KW-0732">Signal</keyword>
<dbReference type="RefSeq" id="WP_378752376.1">
    <property type="nucleotide sequence ID" value="NZ_JBHSSV010000009.1"/>
</dbReference>
<comment type="caution">
    <text evidence="4">The sequence shown here is derived from an EMBL/GenBank/DDBJ whole genome shotgun (WGS) entry which is preliminary data.</text>
</comment>
<keyword evidence="1" id="KW-1133">Transmembrane helix</keyword>
<sequence>MTGRWRVRISALAVSLVAASTALVASDAATAAPPHPTAVLAAEYEAAPCVVEIPVERRERVTCGYLTVPERRDDDADPERTLRLPVTVIQTGARDAEDDPVVIPVSRDAGGGMASVVTHVLEDAAWATRDRDVIIVEQRGGVFAEPTLVCDELSLERTIVDGRLATAAERQPQRLAAIQACRDRLTEAGVDPSAYTTAASAADLADLRAAMRLDAWNVAGIGDGSRVALTLLRDHPEGLRTVVLDSVEPPQVDRLTLAPDALTASITALLAQCGADRECGDRYPDLQASLDTVLANAEAAPLEITVKSPVDRAPLVVSLDDEDVMRALRAALADTSIVPVLPFVIDRLAAGDTAAALPVAQRLIDEADAELDGARLSRVCAEELPFTIDETTEETAENAGAALSAHMPTLEALREECAVWEVPAAAAVEAQPVEGTVPTLLLSGADDPIAPPEWAETAANGLSAASAHVFPSLAHAPLWTTDDSCVTFITMQFLADPGADNDTSCPSRMTSTVFLTTADVQPTSALYRLAVDVAEDHRLGQIIVLVLTLGMLFVTFVYGCAYGMRWLARRRGRAPEGAVLSATVAAGFDLAFAGGILWLLSTGDPLVLAFGIPAAAWPLLLLPFAALASTAVLIAVLVRAWRGGDGTFAHRVFLSVSAIATVAFTVWLLARGLLFL</sequence>
<evidence type="ECO:0000259" key="3">
    <source>
        <dbReference type="Pfam" id="PF08386"/>
    </source>
</evidence>
<evidence type="ECO:0000256" key="2">
    <source>
        <dbReference type="SAM" id="SignalP"/>
    </source>
</evidence>
<keyword evidence="1" id="KW-0812">Transmembrane</keyword>
<feature type="chain" id="PRO_5045889881" evidence="2">
    <location>
        <begin position="32"/>
        <end position="676"/>
    </location>
</feature>
<dbReference type="InterPro" id="IPR013595">
    <property type="entry name" value="Pept_S33_TAP-like_C"/>
</dbReference>
<feature type="transmembrane region" description="Helical" evidence="1">
    <location>
        <begin position="620"/>
        <end position="640"/>
    </location>
</feature>
<reference evidence="5" key="1">
    <citation type="journal article" date="2019" name="Int. J. Syst. Evol. Microbiol.">
        <title>The Global Catalogue of Microorganisms (GCM) 10K type strain sequencing project: providing services to taxonomists for standard genome sequencing and annotation.</title>
        <authorList>
            <consortium name="The Broad Institute Genomics Platform"/>
            <consortium name="The Broad Institute Genome Sequencing Center for Infectious Disease"/>
            <person name="Wu L."/>
            <person name="Ma J."/>
        </authorList>
    </citation>
    <scope>NUCLEOTIDE SEQUENCE [LARGE SCALE GENOMIC DNA]</scope>
    <source>
        <strain evidence="5">CCUG 50754</strain>
    </source>
</reference>
<dbReference type="SUPFAM" id="SSF53474">
    <property type="entry name" value="alpha/beta-Hydrolases"/>
    <property type="match status" value="2"/>
</dbReference>
<dbReference type="Pfam" id="PF08386">
    <property type="entry name" value="Abhydrolase_4"/>
    <property type="match status" value="1"/>
</dbReference>
<dbReference type="Gene3D" id="3.40.50.1820">
    <property type="entry name" value="alpha/beta hydrolase"/>
    <property type="match status" value="1"/>
</dbReference>
<feature type="domain" description="Peptidase S33 tripeptidyl aminopeptidase-like C-terminal" evidence="3">
    <location>
        <begin position="414"/>
        <end position="505"/>
    </location>
</feature>
<evidence type="ECO:0000313" key="5">
    <source>
        <dbReference type="Proteomes" id="UP001597042"/>
    </source>
</evidence>
<proteinExistence type="predicted"/>
<organism evidence="4 5">
    <name type="scientific">Microbacterium koreense</name>
    <dbReference type="NCBI Taxonomy" id="323761"/>
    <lineage>
        <taxon>Bacteria</taxon>
        <taxon>Bacillati</taxon>
        <taxon>Actinomycetota</taxon>
        <taxon>Actinomycetes</taxon>
        <taxon>Micrococcales</taxon>
        <taxon>Microbacteriaceae</taxon>
        <taxon>Microbacterium</taxon>
    </lineage>
</organism>
<feature type="transmembrane region" description="Helical" evidence="1">
    <location>
        <begin position="579"/>
        <end position="600"/>
    </location>
</feature>
<feature type="signal peptide" evidence="2">
    <location>
        <begin position="1"/>
        <end position="31"/>
    </location>
</feature>
<protein>
    <submittedName>
        <fullName evidence="4">Alpha/beta hydrolase</fullName>
    </submittedName>
</protein>
<dbReference type="Proteomes" id="UP001597042">
    <property type="component" value="Unassembled WGS sequence"/>
</dbReference>
<keyword evidence="4" id="KW-0378">Hydrolase</keyword>
<feature type="transmembrane region" description="Helical" evidence="1">
    <location>
        <begin position="542"/>
        <end position="567"/>
    </location>
</feature>
<keyword evidence="1" id="KW-0472">Membrane</keyword>
<evidence type="ECO:0000313" key="4">
    <source>
        <dbReference type="EMBL" id="MFD0782260.1"/>
    </source>
</evidence>
<keyword evidence="5" id="KW-1185">Reference proteome</keyword>
<name>A0ABW2ZUG2_9MICO</name>
<evidence type="ECO:0000256" key="1">
    <source>
        <dbReference type="SAM" id="Phobius"/>
    </source>
</evidence>
<dbReference type="InterPro" id="IPR029058">
    <property type="entry name" value="AB_hydrolase_fold"/>
</dbReference>
<feature type="transmembrane region" description="Helical" evidence="1">
    <location>
        <begin position="652"/>
        <end position="670"/>
    </location>
</feature>